<reference evidence="2" key="3">
    <citation type="submission" date="2020-12" db="UniProtKB">
        <authorList>
            <consortium name="EnsemblPlants"/>
        </authorList>
    </citation>
    <scope>IDENTIFICATION</scope>
</reference>
<dbReference type="Gramene" id="Pp3c5_28820V3.1">
    <property type="protein sequence ID" value="Pp3c5_28820V3.1"/>
    <property type="gene ID" value="Pp3c5_28820"/>
</dbReference>
<dbReference type="EMBL" id="ABEU02000005">
    <property type="protein sequence ID" value="PNR54598.1"/>
    <property type="molecule type" value="Genomic_DNA"/>
</dbReference>
<dbReference type="AlphaFoldDB" id="A0A2K1KLE3"/>
<reference evidence="1 3" key="2">
    <citation type="journal article" date="2018" name="Plant J.">
        <title>The Physcomitrella patens chromosome-scale assembly reveals moss genome structure and evolution.</title>
        <authorList>
            <person name="Lang D."/>
            <person name="Ullrich K.K."/>
            <person name="Murat F."/>
            <person name="Fuchs J."/>
            <person name="Jenkins J."/>
            <person name="Haas F.B."/>
            <person name="Piednoel M."/>
            <person name="Gundlach H."/>
            <person name="Van Bel M."/>
            <person name="Meyberg R."/>
            <person name="Vives C."/>
            <person name="Morata J."/>
            <person name="Symeonidi A."/>
            <person name="Hiss M."/>
            <person name="Muchero W."/>
            <person name="Kamisugi Y."/>
            <person name="Saleh O."/>
            <person name="Blanc G."/>
            <person name="Decker E.L."/>
            <person name="van Gessel N."/>
            <person name="Grimwood J."/>
            <person name="Hayes R.D."/>
            <person name="Graham S.W."/>
            <person name="Gunter L.E."/>
            <person name="McDaniel S.F."/>
            <person name="Hoernstein S.N.W."/>
            <person name="Larsson A."/>
            <person name="Li F.W."/>
            <person name="Perroud P.F."/>
            <person name="Phillips J."/>
            <person name="Ranjan P."/>
            <person name="Rokshar D.S."/>
            <person name="Rothfels C.J."/>
            <person name="Schneider L."/>
            <person name="Shu S."/>
            <person name="Stevenson D.W."/>
            <person name="Thummler F."/>
            <person name="Tillich M."/>
            <person name="Villarreal Aguilar J.C."/>
            <person name="Widiez T."/>
            <person name="Wong G.K."/>
            <person name="Wymore A."/>
            <person name="Zhang Y."/>
            <person name="Zimmer A.D."/>
            <person name="Quatrano R.S."/>
            <person name="Mayer K.F.X."/>
            <person name="Goodstein D."/>
            <person name="Casacuberta J.M."/>
            <person name="Vandepoele K."/>
            <person name="Reski R."/>
            <person name="Cuming A.C."/>
            <person name="Tuskan G.A."/>
            <person name="Maumus F."/>
            <person name="Salse J."/>
            <person name="Schmutz J."/>
            <person name="Rensing S.A."/>
        </authorList>
    </citation>
    <scope>NUCLEOTIDE SEQUENCE [LARGE SCALE GENOMIC DNA]</scope>
    <source>
        <strain evidence="2 3">cv. Gransden 2004</strain>
    </source>
</reference>
<gene>
    <name evidence="1" type="ORF">PHYPA_008275</name>
</gene>
<evidence type="ECO:0000313" key="2">
    <source>
        <dbReference type="EnsemblPlants" id="Pp3c5_28820V3.1"/>
    </source>
</evidence>
<name>A0A2K1KLE3_PHYPA</name>
<organism evidence="1">
    <name type="scientific">Physcomitrium patens</name>
    <name type="common">Spreading-leaved earth moss</name>
    <name type="synonym">Physcomitrella patens</name>
    <dbReference type="NCBI Taxonomy" id="3218"/>
    <lineage>
        <taxon>Eukaryota</taxon>
        <taxon>Viridiplantae</taxon>
        <taxon>Streptophyta</taxon>
        <taxon>Embryophyta</taxon>
        <taxon>Bryophyta</taxon>
        <taxon>Bryophytina</taxon>
        <taxon>Bryopsida</taxon>
        <taxon>Funariidae</taxon>
        <taxon>Funariales</taxon>
        <taxon>Funariaceae</taxon>
        <taxon>Physcomitrium</taxon>
    </lineage>
</organism>
<evidence type="ECO:0000313" key="1">
    <source>
        <dbReference type="EMBL" id="PNR54598.1"/>
    </source>
</evidence>
<proteinExistence type="predicted"/>
<dbReference type="InParanoid" id="A0A2K1KLE3"/>
<evidence type="ECO:0000313" key="3">
    <source>
        <dbReference type="Proteomes" id="UP000006727"/>
    </source>
</evidence>
<accession>A0A2K1KLE3</accession>
<sequence length="72" mass="8055">MRLFTSTSRRSACDPEANSDPTYGIAALSNSKVWLGMHERVVRSEVLEERRMDCGILYVSQCASLYLAVVLT</sequence>
<keyword evidence="3" id="KW-1185">Reference proteome</keyword>
<protein>
    <submittedName>
        <fullName evidence="1 2">Uncharacterized protein</fullName>
    </submittedName>
</protein>
<dbReference type="EnsemblPlants" id="Pp3c5_28820V3.1">
    <property type="protein sequence ID" value="Pp3c5_28820V3.1"/>
    <property type="gene ID" value="Pp3c5_28820"/>
</dbReference>
<reference evidence="1 3" key="1">
    <citation type="journal article" date="2008" name="Science">
        <title>The Physcomitrella genome reveals evolutionary insights into the conquest of land by plants.</title>
        <authorList>
            <person name="Rensing S."/>
            <person name="Lang D."/>
            <person name="Zimmer A."/>
            <person name="Terry A."/>
            <person name="Salamov A."/>
            <person name="Shapiro H."/>
            <person name="Nishiyama T."/>
            <person name="Perroud P.-F."/>
            <person name="Lindquist E."/>
            <person name="Kamisugi Y."/>
            <person name="Tanahashi T."/>
            <person name="Sakakibara K."/>
            <person name="Fujita T."/>
            <person name="Oishi K."/>
            <person name="Shin-I T."/>
            <person name="Kuroki Y."/>
            <person name="Toyoda A."/>
            <person name="Suzuki Y."/>
            <person name="Hashimoto A."/>
            <person name="Yamaguchi K."/>
            <person name="Sugano A."/>
            <person name="Kohara Y."/>
            <person name="Fujiyama A."/>
            <person name="Anterola A."/>
            <person name="Aoki S."/>
            <person name="Ashton N."/>
            <person name="Barbazuk W.B."/>
            <person name="Barker E."/>
            <person name="Bennetzen J."/>
            <person name="Bezanilla M."/>
            <person name="Blankenship R."/>
            <person name="Cho S.H."/>
            <person name="Dutcher S."/>
            <person name="Estelle M."/>
            <person name="Fawcett J.A."/>
            <person name="Gundlach H."/>
            <person name="Hanada K."/>
            <person name="Heyl A."/>
            <person name="Hicks K.A."/>
            <person name="Hugh J."/>
            <person name="Lohr M."/>
            <person name="Mayer K."/>
            <person name="Melkozernov A."/>
            <person name="Murata T."/>
            <person name="Nelson D."/>
            <person name="Pils B."/>
            <person name="Prigge M."/>
            <person name="Reiss B."/>
            <person name="Renner T."/>
            <person name="Rombauts S."/>
            <person name="Rushton P."/>
            <person name="Sanderfoot A."/>
            <person name="Schween G."/>
            <person name="Shiu S.-H."/>
            <person name="Stueber K."/>
            <person name="Theodoulou F.L."/>
            <person name="Tu H."/>
            <person name="Van de Peer Y."/>
            <person name="Verrier P.J."/>
            <person name="Waters E."/>
            <person name="Wood A."/>
            <person name="Yang L."/>
            <person name="Cove D."/>
            <person name="Cuming A."/>
            <person name="Hasebe M."/>
            <person name="Lucas S."/>
            <person name="Mishler D.B."/>
            <person name="Reski R."/>
            <person name="Grigoriev I."/>
            <person name="Quatrano R.S."/>
            <person name="Boore J.L."/>
        </authorList>
    </citation>
    <scope>NUCLEOTIDE SEQUENCE [LARGE SCALE GENOMIC DNA]</scope>
    <source>
        <strain evidence="2 3">cv. Gransden 2004</strain>
    </source>
</reference>
<dbReference type="Proteomes" id="UP000006727">
    <property type="component" value="Chromosome 5"/>
</dbReference>
<dbReference type="PaxDb" id="3218-PP1S229_52V6.1"/>